<evidence type="ECO:0000256" key="7">
    <source>
        <dbReference type="ARBA" id="ARBA00022692"/>
    </source>
</evidence>
<comment type="similarity">
    <text evidence="2">Belongs to the GSP G family.</text>
</comment>
<evidence type="ECO:0000256" key="1">
    <source>
        <dbReference type="ARBA" id="ARBA00004377"/>
    </source>
</evidence>
<dbReference type="InterPro" id="IPR045584">
    <property type="entry name" value="Pilin-like"/>
</dbReference>
<evidence type="ECO:0000259" key="11">
    <source>
        <dbReference type="Pfam" id="PF08334"/>
    </source>
</evidence>
<keyword evidence="7 10" id="KW-0812">Transmembrane</keyword>
<dbReference type="Pfam" id="PF08334">
    <property type="entry name" value="T2SSG"/>
    <property type="match status" value="1"/>
</dbReference>
<dbReference type="InterPro" id="IPR010054">
    <property type="entry name" value="Type2_sec_GspG"/>
</dbReference>
<dbReference type="RefSeq" id="WP_305973706.1">
    <property type="nucleotide sequence ID" value="NZ_JAPJDZ010000004.1"/>
</dbReference>
<keyword evidence="4" id="KW-1003">Cell membrane</keyword>
<evidence type="ECO:0000313" key="12">
    <source>
        <dbReference type="EMBL" id="MDP5134925.1"/>
    </source>
</evidence>
<evidence type="ECO:0000256" key="4">
    <source>
        <dbReference type="ARBA" id="ARBA00022475"/>
    </source>
</evidence>
<keyword evidence="8 10" id="KW-1133">Transmembrane helix</keyword>
<dbReference type="PANTHER" id="PTHR30093:SF45">
    <property type="entry name" value="TYPE II SECRETION SYSTEM CORE PROTEIN G"/>
    <property type="match status" value="1"/>
</dbReference>
<gene>
    <name evidence="12" type="primary">gspG</name>
    <name evidence="12" type="ORF">ORJ04_03065</name>
</gene>
<dbReference type="InterPro" id="IPR000983">
    <property type="entry name" value="Bac_GSPG_pilin"/>
</dbReference>
<dbReference type="PRINTS" id="PR00813">
    <property type="entry name" value="BCTERIALGSPG"/>
</dbReference>
<dbReference type="Gene3D" id="3.30.700.10">
    <property type="entry name" value="Glycoprotein, Type 4 Pilin"/>
    <property type="match status" value="1"/>
</dbReference>
<protein>
    <recommendedName>
        <fullName evidence="3">Type II secretion system core protein G</fullName>
    </recommendedName>
</protein>
<dbReference type="InterPro" id="IPR012902">
    <property type="entry name" value="N_methyl_site"/>
</dbReference>
<evidence type="ECO:0000256" key="3">
    <source>
        <dbReference type="ARBA" id="ARBA00020042"/>
    </source>
</evidence>
<organism evidence="12 13">
    <name type="scientific">Rheinheimera baltica</name>
    <dbReference type="NCBI Taxonomy" id="67576"/>
    <lineage>
        <taxon>Bacteria</taxon>
        <taxon>Pseudomonadati</taxon>
        <taxon>Pseudomonadota</taxon>
        <taxon>Gammaproteobacteria</taxon>
        <taxon>Chromatiales</taxon>
        <taxon>Chromatiaceae</taxon>
        <taxon>Rheinheimera</taxon>
    </lineage>
</organism>
<comment type="subcellular location">
    <subcellularLocation>
        <location evidence="1">Cell inner membrane</location>
        <topology evidence="1">Single-pass membrane protein</topology>
    </subcellularLocation>
</comment>
<dbReference type="NCBIfam" id="TIGR01710">
    <property type="entry name" value="typeII_sec_gspG"/>
    <property type="match status" value="1"/>
</dbReference>
<dbReference type="Proteomes" id="UP001231109">
    <property type="component" value="Unassembled WGS sequence"/>
</dbReference>
<dbReference type="NCBIfam" id="TIGR02532">
    <property type="entry name" value="IV_pilin_GFxxxE"/>
    <property type="match status" value="1"/>
</dbReference>
<dbReference type="PANTHER" id="PTHR30093">
    <property type="entry name" value="GENERAL SECRETION PATHWAY PROTEIN G"/>
    <property type="match status" value="1"/>
</dbReference>
<keyword evidence="5" id="KW-0488">Methylation</keyword>
<evidence type="ECO:0000256" key="2">
    <source>
        <dbReference type="ARBA" id="ARBA00009984"/>
    </source>
</evidence>
<dbReference type="EMBL" id="JAPJDZ010000004">
    <property type="protein sequence ID" value="MDP5134925.1"/>
    <property type="molecule type" value="Genomic_DNA"/>
</dbReference>
<keyword evidence="13" id="KW-1185">Reference proteome</keyword>
<evidence type="ECO:0000256" key="5">
    <source>
        <dbReference type="ARBA" id="ARBA00022481"/>
    </source>
</evidence>
<evidence type="ECO:0000313" key="13">
    <source>
        <dbReference type="Proteomes" id="UP001231109"/>
    </source>
</evidence>
<comment type="caution">
    <text evidence="12">The sequence shown here is derived from an EMBL/GenBank/DDBJ whole genome shotgun (WGS) entry which is preliminary data.</text>
</comment>
<keyword evidence="6" id="KW-0997">Cell inner membrane</keyword>
<proteinExistence type="inferred from homology"/>
<sequence>MNSFLIKRNVGFTLIELLIVMVILGLLASLVAPTMFSKVDSSKKDTAAAQMQMLATSLDAYRLDVGKYPASLEELRRSDVRGWDGPYIPRDIPLDPWGNSYVYRAPGEDKPYNLMSLGADGRDGGEDNDADIIFE</sequence>
<evidence type="ECO:0000256" key="8">
    <source>
        <dbReference type="ARBA" id="ARBA00022989"/>
    </source>
</evidence>
<feature type="transmembrane region" description="Helical" evidence="10">
    <location>
        <begin position="12"/>
        <end position="36"/>
    </location>
</feature>
<accession>A0ABT9HVS5</accession>
<name>A0ABT9HVS5_9GAMM</name>
<reference evidence="12 13" key="1">
    <citation type="submission" date="2022-11" db="EMBL/GenBank/DDBJ databases">
        <title>Viruses from the air-sea interface of a natural surface slick.</title>
        <authorList>
            <person name="Rahlff J."/>
            <person name="Holmfeldt K."/>
        </authorList>
    </citation>
    <scope>NUCLEOTIDE SEQUENCE [LARGE SCALE GENOMIC DNA]</scope>
    <source>
        <strain evidence="12 13">SMS4</strain>
    </source>
</reference>
<evidence type="ECO:0000256" key="9">
    <source>
        <dbReference type="ARBA" id="ARBA00023136"/>
    </source>
</evidence>
<evidence type="ECO:0000256" key="10">
    <source>
        <dbReference type="SAM" id="Phobius"/>
    </source>
</evidence>
<dbReference type="SUPFAM" id="SSF54523">
    <property type="entry name" value="Pili subunits"/>
    <property type="match status" value="1"/>
</dbReference>
<keyword evidence="9 10" id="KW-0472">Membrane</keyword>
<dbReference type="InterPro" id="IPR013545">
    <property type="entry name" value="T2SS_protein-GspG_C"/>
</dbReference>
<evidence type="ECO:0000256" key="6">
    <source>
        <dbReference type="ARBA" id="ARBA00022519"/>
    </source>
</evidence>
<dbReference type="Pfam" id="PF07963">
    <property type="entry name" value="N_methyl"/>
    <property type="match status" value="1"/>
</dbReference>
<feature type="domain" description="Type II secretion system protein GspG C-terminal" evidence="11">
    <location>
        <begin position="35"/>
        <end position="133"/>
    </location>
</feature>